<accession>A8S9V6</accession>
<reference evidence="1 2" key="1">
    <citation type="submission" date="2007-09" db="EMBL/GenBank/DDBJ databases">
        <title>Draft genome sequence of Faecalibacterium prausnitzii M21/2.</title>
        <authorList>
            <person name="Sudarsanam P."/>
            <person name="Ley R."/>
            <person name="Guruge J."/>
            <person name="Turnbaugh P.J."/>
            <person name="Mahowald M."/>
            <person name="Liep D."/>
            <person name="Gordon J."/>
        </authorList>
    </citation>
    <scope>NUCLEOTIDE SEQUENCE [LARGE SCALE GENOMIC DNA]</scope>
    <source>
        <strain evidence="1 2">M21/2</strain>
    </source>
</reference>
<gene>
    <name evidence="1" type="ORF">FAEPRAM212_01153</name>
</gene>
<name>A8S9V6_9FIRM</name>
<organism evidence="1 2">
    <name type="scientific">Faecalibacterium prausnitzii M21/2</name>
    <dbReference type="NCBI Taxonomy" id="411485"/>
    <lineage>
        <taxon>Bacteria</taxon>
        <taxon>Bacillati</taxon>
        <taxon>Bacillota</taxon>
        <taxon>Clostridia</taxon>
        <taxon>Eubacteriales</taxon>
        <taxon>Oscillospiraceae</taxon>
        <taxon>Faecalibacterium</taxon>
    </lineage>
</organism>
<proteinExistence type="predicted"/>
<dbReference type="AlphaFoldDB" id="A8S9V6"/>
<evidence type="ECO:0000313" key="2">
    <source>
        <dbReference type="Proteomes" id="UP000005945"/>
    </source>
</evidence>
<protein>
    <submittedName>
        <fullName evidence="1">Uncharacterized protein</fullName>
    </submittedName>
</protein>
<comment type="caution">
    <text evidence="1">The sequence shown here is derived from an EMBL/GenBank/DDBJ whole genome shotgun (WGS) entry which is preliminary data.</text>
</comment>
<reference evidence="1 2" key="2">
    <citation type="submission" date="2007-09" db="EMBL/GenBank/DDBJ databases">
        <authorList>
            <person name="Fulton L."/>
            <person name="Clifton S."/>
            <person name="Fulton B."/>
            <person name="Xu J."/>
            <person name="Minx P."/>
            <person name="Pepin K.H."/>
            <person name="Johnson M."/>
            <person name="Thiruvilangam P."/>
            <person name="Bhonagiri V."/>
            <person name="Nash W.E."/>
            <person name="Mardis E.R."/>
            <person name="Wilson R.K."/>
        </authorList>
    </citation>
    <scope>NUCLEOTIDE SEQUENCE [LARGE SCALE GENOMIC DNA]</scope>
    <source>
        <strain evidence="1 2">M21/2</strain>
    </source>
</reference>
<sequence>MSRYFTLAVVFLPTGVAAISGIRPNRQELLTTARAGVGSALNALFKTFSQVQHPVTAGLEAAIFAVPGLGVDDLAAAFTLDSVHTGVTVNEIFHQGVLIFTFPLFCCHRHPPLAVTGVWWIMKSIICPKCYGYMVVIKMVTTTFTQ</sequence>
<evidence type="ECO:0000313" key="1">
    <source>
        <dbReference type="EMBL" id="EDP22119.1"/>
    </source>
</evidence>
<dbReference type="HOGENOM" id="CLU_1774633_0_0_9"/>
<dbReference type="Proteomes" id="UP000005945">
    <property type="component" value="Unassembled WGS sequence"/>
</dbReference>
<dbReference type="EMBL" id="ABED02000023">
    <property type="protein sequence ID" value="EDP22119.1"/>
    <property type="molecule type" value="Genomic_DNA"/>
</dbReference>